<keyword evidence="1" id="KW-0812">Transmembrane</keyword>
<accession>A0A7W5BTI5</accession>
<reference evidence="2 3" key="1">
    <citation type="submission" date="2020-08" db="EMBL/GenBank/DDBJ databases">
        <title>Genomic Encyclopedia of Type Strains, Phase III (KMG-III): the genomes of soil and plant-associated and newly described type strains.</title>
        <authorList>
            <person name="Whitman W."/>
        </authorList>
    </citation>
    <scope>NUCLEOTIDE SEQUENCE [LARGE SCALE GENOMIC DNA]</scope>
    <source>
        <strain evidence="2 3">CECT 4113</strain>
    </source>
</reference>
<keyword evidence="1" id="KW-0472">Membrane</keyword>
<evidence type="ECO:0000313" key="2">
    <source>
        <dbReference type="EMBL" id="MBB3137773.1"/>
    </source>
</evidence>
<gene>
    <name evidence="2" type="ORF">FHS26_005541</name>
</gene>
<dbReference type="RefSeq" id="WP_245438554.1">
    <property type="nucleotide sequence ID" value="NZ_JACHXH010000025.1"/>
</dbReference>
<keyword evidence="1" id="KW-1133">Transmembrane helix</keyword>
<evidence type="ECO:0000313" key="3">
    <source>
        <dbReference type="Proteomes" id="UP000518315"/>
    </source>
</evidence>
<feature type="transmembrane region" description="Helical" evidence="1">
    <location>
        <begin position="74"/>
        <end position="101"/>
    </location>
</feature>
<dbReference type="Proteomes" id="UP000518315">
    <property type="component" value="Unassembled WGS sequence"/>
</dbReference>
<protein>
    <submittedName>
        <fullName evidence="2">Uncharacterized protein</fullName>
    </submittedName>
</protein>
<evidence type="ECO:0000256" key="1">
    <source>
        <dbReference type="SAM" id="Phobius"/>
    </source>
</evidence>
<feature type="transmembrane region" description="Helical" evidence="1">
    <location>
        <begin position="39"/>
        <end position="68"/>
    </location>
</feature>
<comment type="caution">
    <text evidence="2">The sequence shown here is derived from an EMBL/GenBank/DDBJ whole genome shotgun (WGS) entry which is preliminary data.</text>
</comment>
<sequence length="139" mass="15442">MSARRDLGLNDLVKFWQLITCYRHRSELWALRLAMQVPFLAMLPIAFIVIFWWCIAPLPVVLPIILLLENLGQFGGIVLAILAMPALLVLVLVAPWFFGWYGIAASLMFGRSTAARAREKALAEAIQGYRAKTVAAGSV</sequence>
<organism evidence="2 3">
    <name type="scientific">Rhizobium pisi</name>
    <dbReference type="NCBI Taxonomy" id="574561"/>
    <lineage>
        <taxon>Bacteria</taxon>
        <taxon>Pseudomonadati</taxon>
        <taxon>Pseudomonadota</taxon>
        <taxon>Alphaproteobacteria</taxon>
        <taxon>Hyphomicrobiales</taxon>
        <taxon>Rhizobiaceae</taxon>
        <taxon>Rhizobium/Agrobacterium group</taxon>
        <taxon>Rhizobium</taxon>
    </lineage>
</organism>
<keyword evidence="3" id="KW-1185">Reference proteome</keyword>
<name>A0A7W5BTI5_9HYPH</name>
<proteinExistence type="predicted"/>
<dbReference type="EMBL" id="JACHXH010000025">
    <property type="protein sequence ID" value="MBB3137773.1"/>
    <property type="molecule type" value="Genomic_DNA"/>
</dbReference>
<dbReference type="AlphaFoldDB" id="A0A7W5BTI5"/>